<name>A0A8S1DX76_9INSE</name>
<keyword evidence="15" id="KW-0464">Manganese</keyword>
<comment type="caution">
    <text evidence="22">The sequence shown here is derived from an EMBL/GenBank/DDBJ whole genome shotgun (WGS) entry which is preliminary data.</text>
</comment>
<evidence type="ECO:0000256" key="9">
    <source>
        <dbReference type="ARBA" id="ARBA00022723"/>
    </source>
</evidence>
<evidence type="ECO:0000256" key="1">
    <source>
        <dbReference type="ARBA" id="ARBA00001936"/>
    </source>
</evidence>
<feature type="transmembrane region" description="Helical" evidence="21">
    <location>
        <begin position="6"/>
        <end position="26"/>
    </location>
</feature>
<dbReference type="GO" id="GO:0000139">
    <property type="term" value="C:Golgi membrane"/>
    <property type="evidence" value="ECO:0007669"/>
    <property type="project" value="UniProtKB-SubCell"/>
</dbReference>
<evidence type="ECO:0000256" key="18">
    <source>
        <dbReference type="ARBA" id="ARBA00032181"/>
    </source>
</evidence>
<dbReference type="Pfam" id="PF13896">
    <property type="entry name" value="Glyco_transf_49"/>
    <property type="match status" value="1"/>
</dbReference>
<dbReference type="OrthoDB" id="6479716at2759"/>
<comment type="cofactor">
    <cofactor evidence="1">
        <name>Mn(2+)</name>
        <dbReference type="ChEBI" id="CHEBI:29035"/>
    </cofactor>
</comment>
<evidence type="ECO:0000313" key="23">
    <source>
        <dbReference type="Proteomes" id="UP000494165"/>
    </source>
</evidence>
<keyword evidence="14" id="KW-0325">Glycoprotein</keyword>
<comment type="similarity">
    <text evidence="4">Belongs to the glycosyltransferase 49 family.</text>
</comment>
<evidence type="ECO:0000256" key="14">
    <source>
        <dbReference type="ARBA" id="ARBA00023180"/>
    </source>
</evidence>
<evidence type="ECO:0000256" key="19">
    <source>
        <dbReference type="ARBA" id="ARBA00033291"/>
    </source>
</evidence>
<evidence type="ECO:0000256" key="5">
    <source>
        <dbReference type="ARBA" id="ARBA00017962"/>
    </source>
</evidence>
<evidence type="ECO:0000256" key="16">
    <source>
        <dbReference type="ARBA" id="ARBA00030723"/>
    </source>
</evidence>
<dbReference type="InterPro" id="IPR043189">
    <property type="entry name" value="B4GAT1"/>
</dbReference>
<evidence type="ECO:0000256" key="12">
    <source>
        <dbReference type="ARBA" id="ARBA00023034"/>
    </source>
</evidence>
<dbReference type="GO" id="GO:0046872">
    <property type="term" value="F:metal ion binding"/>
    <property type="evidence" value="ECO:0007669"/>
    <property type="project" value="UniProtKB-KW"/>
</dbReference>
<comment type="subcellular location">
    <subcellularLocation>
        <location evidence="2">Golgi apparatus membrane</location>
        <topology evidence="2">Single-pass type II membrane protein</topology>
    </subcellularLocation>
</comment>
<comment type="pathway">
    <text evidence="3">Protein modification; protein glycosylation.</text>
</comment>
<keyword evidence="6" id="KW-0328">Glycosyltransferase</keyword>
<evidence type="ECO:0000256" key="15">
    <source>
        <dbReference type="ARBA" id="ARBA00023211"/>
    </source>
</evidence>
<dbReference type="GO" id="GO:0035269">
    <property type="term" value="P:protein O-linked glycosylation via mannose"/>
    <property type="evidence" value="ECO:0007669"/>
    <property type="project" value="TreeGrafter"/>
</dbReference>
<dbReference type="PANTHER" id="PTHR46420">
    <property type="entry name" value="BETA-1,4-GLUCURONYLTRANSFERASE 1"/>
    <property type="match status" value="1"/>
</dbReference>
<dbReference type="AlphaFoldDB" id="A0A8S1DX76"/>
<organism evidence="22 23">
    <name type="scientific">Cloeon dipterum</name>
    <dbReference type="NCBI Taxonomy" id="197152"/>
    <lineage>
        <taxon>Eukaryota</taxon>
        <taxon>Metazoa</taxon>
        <taxon>Ecdysozoa</taxon>
        <taxon>Arthropoda</taxon>
        <taxon>Hexapoda</taxon>
        <taxon>Insecta</taxon>
        <taxon>Pterygota</taxon>
        <taxon>Palaeoptera</taxon>
        <taxon>Ephemeroptera</taxon>
        <taxon>Pisciforma</taxon>
        <taxon>Baetidae</taxon>
        <taxon>Cloeon</taxon>
    </lineage>
</organism>
<dbReference type="GO" id="GO:0015020">
    <property type="term" value="F:glucuronosyltransferase activity"/>
    <property type="evidence" value="ECO:0007669"/>
    <property type="project" value="InterPro"/>
</dbReference>
<evidence type="ECO:0000256" key="17">
    <source>
        <dbReference type="ARBA" id="ARBA00032175"/>
    </source>
</evidence>
<evidence type="ECO:0000256" key="3">
    <source>
        <dbReference type="ARBA" id="ARBA00004922"/>
    </source>
</evidence>
<evidence type="ECO:0000256" key="6">
    <source>
        <dbReference type="ARBA" id="ARBA00022676"/>
    </source>
</evidence>
<keyword evidence="9" id="KW-0479">Metal-binding</keyword>
<evidence type="ECO:0000256" key="20">
    <source>
        <dbReference type="ARBA" id="ARBA00047852"/>
    </source>
</evidence>
<evidence type="ECO:0000256" key="2">
    <source>
        <dbReference type="ARBA" id="ARBA00004323"/>
    </source>
</evidence>
<keyword evidence="13 21" id="KW-0472">Membrane</keyword>
<keyword evidence="23" id="KW-1185">Reference proteome</keyword>
<evidence type="ECO:0000256" key="4">
    <source>
        <dbReference type="ARBA" id="ARBA00008539"/>
    </source>
</evidence>
<keyword evidence="7" id="KW-0808">Transferase</keyword>
<proteinExistence type="inferred from homology"/>
<keyword evidence="12" id="KW-0333">Golgi apparatus</keyword>
<gene>
    <name evidence="22" type="ORF">CLODIP_2_CD09334</name>
</gene>
<comment type="catalytic activity">
    <reaction evidence="20">
        <text>3-O-[beta-D-Xyl-(1-&gt;4)-Rib-ol-P-Rib-ol-P-3-beta-D-GalNAc-(1-&gt;3)-beta-D-GlcNAc-(1-&gt;4)-(O-6-P-alpha-D-Man)]-Thr-[protein] + UDP-alpha-D-glucuronate = 3-O-[beta-D-GlcA-(1-&gt;3)-beta-D-Xyl-(1-&gt;4)-Rib-ol-P-Rib-ol-P-3-beta-D-GalNAc-(1-&gt;3)-beta-D-GlcNAc-(1-&gt;4)-(O-6-P-alpha-D-Man)]-Thr-[protein] + UDP + H(+)</text>
        <dbReference type="Rhea" id="RHEA:46860"/>
        <dbReference type="Rhea" id="RHEA-COMP:15023"/>
        <dbReference type="Rhea" id="RHEA-COMP:17482"/>
        <dbReference type="ChEBI" id="CHEBI:15378"/>
        <dbReference type="ChEBI" id="CHEBI:58052"/>
        <dbReference type="ChEBI" id="CHEBI:58223"/>
        <dbReference type="ChEBI" id="CHEBI:142405"/>
        <dbReference type="ChEBI" id="CHEBI:177336"/>
    </reaction>
</comment>
<keyword evidence="11 21" id="KW-1133">Transmembrane helix</keyword>
<dbReference type="EMBL" id="CADEPI010000530">
    <property type="protein sequence ID" value="CAB3387036.1"/>
    <property type="molecule type" value="Genomic_DNA"/>
</dbReference>
<protein>
    <recommendedName>
        <fullName evidence="5">Beta-1,4-glucuronyltransferase 1</fullName>
    </recommendedName>
    <alternativeName>
        <fullName evidence="16">I-beta-1,3-N-acetylglucosaminyltransferase</fullName>
    </alternativeName>
    <alternativeName>
        <fullName evidence="19">N-acetyllactosaminide beta-1,3-N-acetylglucosaminyltransferase</fullName>
    </alternativeName>
    <alternativeName>
        <fullName evidence="17">Poly-N-acetyllactosamine extension enzyme</fullName>
    </alternativeName>
    <alternativeName>
        <fullName evidence="18">UDP-GlcNAc:betaGal beta-1,3-N-acetylglucosaminyltransferase 1</fullName>
    </alternativeName>
</protein>
<evidence type="ECO:0000313" key="22">
    <source>
        <dbReference type="EMBL" id="CAB3387036.1"/>
    </source>
</evidence>
<dbReference type="PANTHER" id="PTHR46420:SF1">
    <property type="entry name" value="BETA-1,4-GLUCURONYLTRANSFERASE 1"/>
    <property type="match status" value="1"/>
</dbReference>
<evidence type="ECO:0000256" key="7">
    <source>
        <dbReference type="ARBA" id="ARBA00022679"/>
    </source>
</evidence>
<evidence type="ECO:0000256" key="11">
    <source>
        <dbReference type="ARBA" id="ARBA00022989"/>
    </source>
</evidence>
<evidence type="ECO:0000256" key="10">
    <source>
        <dbReference type="ARBA" id="ARBA00022968"/>
    </source>
</evidence>
<keyword evidence="8 21" id="KW-0812">Transmembrane</keyword>
<reference evidence="22 23" key="1">
    <citation type="submission" date="2020-04" db="EMBL/GenBank/DDBJ databases">
        <authorList>
            <person name="Alioto T."/>
            <person name="Alioto T."/>
            <person name="Gomez Garrido J."/>
        </authorList>
    </citation>
    <scope>NUCLEOTIDE SEQUENCE [LARGE SCALE GENOMIC DNA]</scope>
</reference>
<sequence>MELKRFLPLIFALYIFLAVALVLLFTRKTTEIHIQSIKRDHFTNFSQISTNESGNAALSFEDIKFATLFDDIALKDLSDVQLAVIYNQTLLESYFDDQATFYILHDAFQGTNYLSLAKDPVCVALTLSPDQIPQIANYLQTWPGSVSVAVFVSSLDFYYAIILINLLRECNKDVLKQVTWHLVLPRNFTPPTSKLGILRTELDCSVDMHESYNVLSKLFNKDKEKSPLPLPINTMRNVASRHCRNEWVIAPEVDLRFPSDKSIYPKLVSFFNATNAFQCVKCAFLPATYDILNNVIPKNKKQLVELVLNGTARVYHEKKSSFRNYTGNLSFWEALPHNDDVVVTSKINLKFPDQPIYITRHGMPKFDERYLGHSWTRSVQALEMQLKEYRFFLLDTIFLVHVNGTKINHANTQVNKQILTHHLRELSLRYDEYLEDLIELYPFDSPRLVDIVQSPHELERKTNRNSLQVKIKKAD</sequence>
<dbReference type="Proteomes" id="UP000494165">
    <property type="component" value="Unassembled WGS sequence"/>
</dbReference>
<keyword evidence="10" id="KW-0735">Signal-anchor</keyword>
<evidence type="ECO:0000256" key="21">
    <source>
        <dbReference type="SAM" id="Phobius"/>
    </source>
</evidence>
<evidence type="ECO:0000256" key="13">
    <source>
        <dbReference type="ARBA" id="ARBA00023136"/>
    </source>
</evidence>
<accession>A0A8S1DX76</accession>
<evidence type="ECO:0000256" key="8">
    <source>
        <dbReference type="ARBA" id="ARBA00022692"/>
    </source>
</evidence>